<dbReference type="AlphaFoldDB" id="A0A4S8IZ70"/>
<name>A0A4S8IZ70_MUSBA</name>
<dbReference type="Proteomes" id="UP000317650">
    <property type="component" value="Chromosome 10"/>
</dbReference>
<dbReference type="Gene3D" id="3.20.20.60">
    <property type="entry name" value="Phosphoenolpyruvate-binding domains"/>
    <property type="match status" value="1"/>
</dbReference>
<sequence>MISESTAVYRGPVCFDAVSGKLVGKAGVQLRFTSGSLAVLLGLPDIGHISYYGEMVIQGCQITQAISIPVIRNGDNVYKNAMNVRSTVKGCIQSGFAGIIPEDQLMTHILVFSLLLIDATVKVSPKLAVILVEVRWFLERKWYMHKSNYLCMEENWL</sequence>
<accession>A0A4S8IZ70</accession>
<evidence type="ECO:0000313" key="2">
    <source>
        <dbReference type="Proteomes" id="UP000317650"/>
    </source>
</evidence>
<dbReference type="GO" id="GO:0003824">
    <property type="term" value="F:catalytic activity"/>
    <property type="evidence" value="ECO:0007669"/>
    <property type="project" value="InterPro"/>
</dbReference>
<dbReference type="EMBL" id="PYDT01000008">
    <property type="protein sequence ID" value="THU54233.1"/>
    <property type="molecule type" value="Genomic_DNA"/>
</dbReference>
<dbReference type="Pfam" id="PF13714">
    <property type="entry name" value="PEP_mutase"/>
    <property type="match status" value="1"/>
</dbReference>
<comment type="caution">
    <text evidence="1">The sequence shown here is derived from an EMBL/GenBank/DDBJ whole genome shotgun (WGS) entry which is preliminary data.</text>
</comment>
<organism evidence="1 2">
    <name type="scientific">Musa balbisiana</name>
    <name type="common">Banana</name>
    <dbReference type="NCBI Taxonomy" id="52838"/>
    <lineage>
        <taxon>Eukaryota</taxon>
        <taxon>Viridiplantae</taxon>
        <taxon>Streptophyta</taxon>
        <taxon>Embryophyta</taxon>
        <taxon>Tracheophyta</taxon>
        <taxon>Spermatophyta</taxon>
        <taxon>Magnoliopsida</taxon>
        <taxon>Liliopsida</taxon>
        <taxon>Zingiberales</taxon>
        <taxon>Musaceae</taxon>
        <taxon>Musa</taxon>
    </lineage>
</organism>
<dbReference type="InterPro" id="IPR015813">
    <property type="entry name" value="Pyrv/PenolPyrv_kinase-like_dom"/>
</dbReference>
<protein>
    <submittedName>
        <fullName evidence="1">Uncharacterized protein</fullName>
    </submittedName>
</protein>
<keyword evidence="2" id="KW-1185">Reference proteome</keyword>
<dbReference type="PANTHER" id="PTHR42905:SF2">
    <property type="entry name" value="PHOSPHOENOLPYRUVATE CARBOXYLASE FAMILY PROTEIN"/>
    <property type="match status" value="1"/>
</dbReference>
<dbReference type="PANTHER" id="PTHR42905">
    <property type="entry name" value="PHOSPHOENOLPYRUVATE CARBOXYLASE"/>
    <property type="match status" value="1"/>
</dbReference>
<dbReference type="SUPFAM" id="SSF51621">
    <property type="entry name" value="Phosphoenolpyruvate/pyruvate domain"/>
    <property type="match status" value="1"/>
</dbReference>
<gene>
    <name evidence="1" type="ORF">C4D60_Mb10t22880</name>
</gene>
<dbReference type="InterPro" id="IPR040442">
    <property type="entry name" value="Pyrv_kinase-like_dom_sf"/>
</dbReference>
<proteinExistence type="predicted"/>
<evidence type="ECO:0000313" key="1">
    <source>
        <dbReference type="EMBL" id="THU54233.1"/>
    </source>
</evidence>
<dbReference type="STRING" id="52838.A0A4S8IZ70"/>
<reference evidence="1 2" key="1">
    <citation type="journal article" date="2019" name="Nat. Plants">
        <title>Genome sequencing of Musa balbisiana reveals subgenome evolution and function divergence in polyploid bananas.</title>
        <authorList>
            <person name="Yao X."/>
        </authorList>
    </citation>
    <scope>NUCLEOTIDE SEQUENCE [LARGE SCALE GENOMIC DNA]</scope>
    <source>
        <strain evidence="2">cv. DH-PKW</strain>
        <tissue evidence="1">Leaves</tissue>
    </source>
</reference>